<dbReference type="STRING" id="1434700.SAMN06296427_10761"/>
<evidence type="ECO:0000313" key="3">
    <source>
        <dbReference type="Proteomes" id="UP000192393"/>
    </source>
</evidence>
<dbReference type="RefSeq" id="WP_084017748.1">
    <property type="nucleotide sequence ID" value="NZ_FWXS01000007.1"/>
</dbReference>
<evidence type="ECO:0008006" key="4">
    <source>
        <dbReference type="Google" id="ProtNLM"/>
    </source>
</evidence>
<reference evidence="3" key="1">
    <citation type="submission" date="2017-04" db="EMBL/GenBank/DDBJ databases">
        <authorList>
            <person name="Varghese N."/>
            <person name="Submissions S."/>
        </authorList>
    </citation>
    <scope>NUCLEOTIDE SEQUENCE [LARGE SCALE GENOMIC DNA]</scope>
    <source>
        <strain evidence="3">CGMCC 1.12708</strain>
    </source>
</reference>
<dbReference type="AlphaFoldDB" id="A0A1W2BR86"/>
<feature type="signal peptide" evidence="1">
    <location>
        <begin position="1"/>
        <end position="21"/>
    </location>
</feature>
<feature type="chain" id="PRO_5012687048" description="Calycin-like beta-barrel domain-containing protein" evidence="1">
    <location>
        <begin position="22"/>
        <end position="166"/>
    </location>
</feature>
<organism evidence="2 3">
    <name type="scientific">Moheibacter sediminis</name>
    <dbReference type="NCBI Taxonomy" id="1434700"/>
    <lineage>
        <taxon>Bacteria</taxon>
        <taxon>Pseudomonadati</taxon>
        <taxon>Bacteroidota</taxon>
        <taxon>Flavobacteriia</taxon>
        <taxon>Flavobacteriales</taxon>
        <taxon>Weeksellaceae</taxon>
        <taxon>Moheibacter</taxon>
    </lineage>
</organism>
<sequence length="166" mass="17314">MKKLIHLLTAFILLAMIACSSDDESSSSITGESILKMNIDGTHWEADSHIVIGQSETEGMYNFTFTGRNSSFNGAVSSISAIFSVSEDITSGTYELSGSGAGVTITGINGGTYMGGWITSTTFTIQITEVSGSGANKKFKGAFAGTLKGASSDDTIIVTNGEFSTF</sequence>
<keyword evidence="1" id="KW-0732">Signal</keyword>
<gene>
    <name evidence="2" type="ORF">SAMN06296427_10761</name>
</gene>
<proteinExistence type="predicted"/>
<accession>A0A1W2BR86</accession>
<keyword evidence="3" id="KW-1185">Reference proteome</keyword>
<dbReference type="EMBL" id="FWXS01000007">
    <property type="protein sequence ID" value="SMC75381.1"/>
    <property type="molecule type" value="Genomic_DNA"/>
</dbReference>
<dbReference type="PROSITE" id="PS51257">
    <property type="entry name" value="PROKAR_LIPOPROTEIN"/>
    <property type="match status" value="1"/>
</dbReference>
<protein>
    <recommendedName>
        <fullName evidence="4">Calycin-like beta-barrel domain-containing protein</fullName>
    </recommendedName>
</protein>
<name>A0A1W2BR86_9FLAO</name>
<evidence type="ECO:0000256" key="1">
    <source>
        <dbReference type="SAM" id="SignalP"/>
    </source>
</evidence>
<dbReference type="Proteomes" id="UP000192393">
    <property type="component" value="Unassembled WGS sequence"/>
</dbReference>
<evidence type="ECO:0000313" key="2">
    <source>
        <dbReference type="EMBL" id="SMC75381.1"/>
    </source>
</evidence>